<feature type="domain" description="Beta-lactamase class A catalytic" evidence="5">
    <location>
        <begin position="45"/>
        <end position="269"/>
    </location>
</feature>
<gene>
    <name evidence="6" type="ORF">QNI22_40250</name>
</gene>
<feature type="signal peptide" evidence="4">
    <location>
        <begin position="1"/>
        <end position="18"/>
    </location>
</feature>
<evidence type="ECO:0000256" key="3">
    <source>
        <dbReference type="ARBA" id="ARBA00012865"/>
    </source>
</evidence>
<dbReference type="Gene3D" id="3.40.710.10">
    <property type="entry name" value="DD-peptidase/beta-lactamase superfamily"/>
    <property type="match status" value="1"/>
</dbReference>
<evidence type="ECO:0000313" key="7">
    <source>
        <dbReference type="Proteomes" id="UP001232063"/>
    </source>
</evidence>
<dbReference type="AlphaFoldDB" id="A0AAE3RDV0"/>
<evidence type="ECO:0000259" key="5">
    <source>
        <dbReference type="Pfam" id="PF13354"/>
    </source>
</evidence>
<dbReference type="Pfam" id="PF13354">
    <property type="entry name" value="Beta-lactamase2"/>
    <property type="match status" value="1"/>
</dbReference>
<keyword evidence="4" id="KW-0732">Signal</keyword>
<dbReference type="SUPFAM" id="SSF56601">
    <property type="entry name" value="beta-lactamase/transpeptidase-like"/>
    <property type="match status" value="1"/>
</dbReference>
<reference evidence="6" key="1">
    <citation type="submission" date="2023-05" db="EMBL/GenBank/DDBJ databases">
        <authorList>
            <person name="Zhang X."/>
        </authorList>
    </citation>
    <scope>NUCLEOTIDE SEQUENCE</scope>
    <source>
        <strain evidence="6">BD1B2-1</strain>
    </source>
</reference>
<sequence length="300" mass="33917">MAKYLLLLMVIFPLTLKAQMNSLSAKDLKAAIESKLVAVKGQFAVAFKSLDSPKLEVYIHEKDVFHAASTMKTPVMIEVFDQVKVGKFKLSDSILVKNEFKSIVDGSPYKMDISDDSAEEMYKKIGQWMTIRQLVYEMITVSSNMATNLLIDKVGASNVMNTMQEIGAKDMRILRGVEDQKAFDKGWNNTVTAYDLAIIFEKIARGQVVDRKSSEEMVQILKEQKFNDIIPLYLPKEVKIAHKTGFITSVRHDSAIIYLPDGRRYVLILLSKGLENPEAGVEALARVSEIIYEFMMDQLK</sequence>
<protein>
    <recommendedName>
        <fullName evidence="3">beta-lactamase</fullName>
        <ecNumber evidence="3">3.5.2.6</ecNumber>
    </recommendedName>
</protein>
<comment type="catalytic activity">
    <reaction evidence="1">
        <text>a beta-lactam + H2O = a substituted beta-amino acid</text>
        <dbReference type="Rhea" id="RHEA:20401"/>
        <dbReference type="ChEBI" id="CHEBI:15377"/>
        <dbReference type="ChEBI" id="CHEBI:35627"/>
        <dbReference type="ChEBI" id="CHEBI:140347"/>
        <dbReference type="EC" id="3.5.2.6"/>
    </reaction>
</comment>
<dbReference type="Proteomes" id="UP001232063">
    <property type="component" value="Unassembled WGS sequence"/>
</dbReference>
<accession>A0AAE3RDV0</accession>
<proteinExistence type="inferred from homology"/>
<dbReference type="GO" id="GO:0046677">
    <property type="term" value="P:response to antibiotic"/>
    <property type="evidence" value="ECO:0007669"/>
    <property type="project" value="InterPro"/>
</dbReference>
<evidence type="ECO:0000256" key="4">
    <source>
        <dbReference type="SAM" id="SignalP"/>
    </source>
</evidence>
<feature type="chain" id="PRO_5041952503" description="beta-lactamase" evidence="4">
    <location>
        <begin position="19"/>
        <end position="300"/>
    </location>
</feature>
<dbReference type="RefSeq" id="WP_314520273.1">
    <property type="nucleotide sequence ID" value="NZ_JASJOU010000033.1"/>
</dbReference>
<evidence type="ECO:0000256" key="2">
    <source>
        <dbReference type="ARBA" id="ARBA00009009"/>
    </source>
</evidence>
<comment type="similarity">
    <text evidence="2">Belongs to the class-A beta-lactamase family.</text>
</comment>
<evidence type="ECO:0000313" key="6">
    <source>
        <dbReference type="EMBL" id="MDJ1506937.1"/>
    </source>
</evidence>
<keyword evidence="7" id="KW-1185">Reference proteome</keyword>
<dbReference type="GO" id="GO:0030655">
    <property type="term" value="P:beta-lactam antibiotic catabolic process"/>
    <property type="evidence" value="ECO:0007669"/>
    <property type="project" value="InterPro"/>
</dbReference>
<dbReference type="InterPro" id="IPR012338">
    <property type="entry name" value="Beta-lactam/transpept-like"/>
</dbReference>
<evidence type="ECO:0000256" key="1">
    <source>
        <dbReference type="ARBA" id="ARBA00001526"/>
    </source>
</evidence>
<dbReference type="InterPro" id="IPR045155">
    <property type="entry name" value="Beta-lactam_cat"/>
</dbReference>
<dbReference type="InterPro" id="IPR000871">
    <property type="entry name" value="Beta-lactam_class-A"/>
</dbReference>
<dbReference type="EC" id="3.5.2.6" evidence="3"/>
<dbReference type="EMBL" id="JASJOU010000033">
    <property type="protein sequence ID" value="MDJ1506937.1"/>
    <property type="molecule type" value="Genomic_DNA"/>
</dbReference>
<dbReference type="PANTHER" id="PTHR35333">
    <property type="entry name" value="BETA-LACTAMASE"/>
    <property type="match status" value="1"/>
</dbReference>
<dbReference type="PANTHER" id="PTHR35333:SF3">
    <property type="entry name" value="BETA-LACTAMASE-TYPE TRANSPEPTIDASE FOLD CONTAINING PROTEIN"/>
    <property type="match status" value="1"/>
</dbReference>
<name>A0AAE3RDV0_9BACT</name>
<comment type="caution">
    <text evidence="6">The sequence shown here is derived from an EMBL/GenBank/DDBJ whole genome shotgun (WGS) entry which is preliminary data.</text>
</comment>
<dbReference type="GO" id="GO:0008800">
    <property type="term" value="F:beta-lactamase activity"/>
    <property type="evidence" value="ECO:0007669"/>
    <property type="project" value="UniProtKB-EC"/>
</dbReference>
<organism evidence="6 7">
    <name type="scientific">Xanthocytophaga agilis</name>
    <dbReference type="NCBI Taxonomy" id="3048010"/>
    <lineage>
        <taxon>Bacteria</taxon>
        <taxon>Pseudomonadati</taxon>
        <taxon>Bacteroidota</taxon>
        <taxon>Cytophagia</taxon>
        <taxon>Cytophagales</taxon>
        <taxon>Rhodocytophagaceae</taxon>
        <taxon>Xanthocytophaga</taxon>
    </lineage>
</organism>
<keyword evidence="6" id="KW-0378">Hydrolase</keyword>